<dbReference type="InterPro" id="IPR017441">
    <property type="entry name" value="Protein_kinase_ATP_BS"/>
</dbReference>
<dbReference type="InterPro" id="IPR008271">
    <property type="entry name" value="Ser/Thr_kinase_AS"/>
</dbReference>
<dbReference type="Gene3D" id="3.30.200.20">
    <property type="entry name" value="Phosphorylase Kinase, domain 1"/>
    <property type="match status" value="1"/>
</dbReference>
<evidence type="ECO:0000256" key="1">
    <source>
        <dbReference type="ARBA" id="ARBA00010886"/>
    </source>
</evidence>
<dbReference type="Pfam" id="PF00069">
    <property type="entry name" value="Pkinase"/>
    <property type="match status" value="3"/>
</dbReference>
<keyword evidence="5 10" id="KW-0547">Nucleotide-binding</keyword>
<feature type="compositionally biased region" description="Gly residues" evidence="11">
    <location>
        <begin position="2149"/>
        <end position="2158"/>
    </location>
</feature>
<evidence type="ECO:0000313" key="15">
    <source>
        <dbReference type="Proteomes" id="UP000186817"/>
    </source>
</evidence>
<feature type="compositionally biased region" description="Polar residues" evidence="11">
    <location>
        <begin position="2112"/>
        <end position="2136"/>
    </location>
</feature>
<sequence length="2893" mass="317780">MGTSTLTHLVAGHVRVYSFQLADTFYVRNSTNSPAACAMSSEPAAATTSRGYTKIKDIGSGSYGKAVLVQDKESKLYVMKIIDMSRMDPKQRKDAINEVRVLSSLKHPYIVSYRESYMSEGRNLAIVMDYADGGDLHQRIQRTRQAGKVFSEERILRWLTEAALALKYLHDKHVLHRDLKSQNLFLTAQDRLRIGDFGISRVLESTCAFAKTTIGTPYYLSPEICLEKPYTFSSDIWALGCVLYELACLRVPFDATSLQSLVQKITRGPTPVLPNSYSHDLRQLCGDLLHREQTQRPSAQEILQRPLIQYEIRRMLREEQAKGTRAQPEAGGPGMEMKKSPSIQSEARREHADSTDEGGLSSRHWQNPALKGVGASVCMEGAHMRDPSPSRQMPGLPRQWGDVSVAGAPRHATPGLKGSSFFNVPKACTSYSSGLTSGIPVNPTSDNCNRLYAVISDLAMAPPRSAFPAEGTRFGLHDDSFELGTELGGGSQGRVYACKRLGTGNEYAVKIVNTKAIGLRERTMASLRREITVMRELHHPRIVNLKEAFWEGNLCYIVMDLARGGDLHGKLEPGVGLGSEQSSRHVSLQLLGGIAYMHSHKVIHRDLKPENVLIVRSFCGPEPLRSEIWISGSKCSHMTSEPFRESGCGHCLGVLMLLYGLFNTYLFIKFTPVYTATSCGDQTALLKKFEVGDSIHVGVEIHVLCSNPNPYDVKILNDTPGHVYVGKDRGTNVGVLTLLEGSTLPSEGEIPIYLELKFNVGVDVSFGLQHFGTTAPFDKKCGMNIGGMFERSQNKLGPMLCRGSFDELGDLPHLGEAVPGEMSFSAAQMDPDRVQMGERLKNIGILGVGGFCYLLGFFMTYTWFQKLWAVCQSGPALQRASSRTVSRDGLTSSCIRARSGNLLETEQPEQMPWHRGLLGGLGKDRHRPKRSQLDERSKLISLLSCGMIKWTRGMDGGQPTLTRSESQASGDLPGLYECSRSLREGQAAVGVAVPASGEVNLDCRHEVKIADFGLSKCLRRVGEQEAGMTACGTLDYLAPEVVTGQYDERIDFWSFGVLLYIMLSGRLPFEIEVLDCRSIRLDRFFDFLCPPFASRRLVMASSTGGAGSAEFDLASSSPWPALIILSLAPHRGLFHWAPHMSSGVEPPLVTTADILGGDHVHAPRRHVSGACHRGVFERLADVTLEVPLATRVAASYHPPPGMRTSTPDYDLDTVFGMGCQLVPPALCAARRHAGAVPEDMEEHPMKSEMQERMRIQQQGLEMLKVDNDGKEKNSKNQKKKHKKSKRDDSSPSSIDNKALTKLLMKVITNTKEDKDATSKRILEPEPLEPLLQSKTEAQPAEAEDGIEPVWQDEVTVPQDEAAPASTSGYQRPVVKEEVDCCDDDDMGIPSGHNEGTLASEDVYEEVWYSVEEFPDFPAGHWYMTDKARFSLTKTMTIYLRDSIRWGRAAVRRGPGGHSNNERSQRQAKSGTVTFSAINPIEVVKYGCKASATKMSGGESKCSSGFAQRAGVSCHQCLPRSHSESRLERECDWKAIHNAFHVFGEEWEPSLSEYPAVGLTAYRHPNWGSMPKIGYRATFWSNFPSLVADGLLRGGVTLGGAEVEFAIDLQLTCLEGCRIFETKNDVPKTLDWLSSRFLIKAYLERDETGPVFNADLADRAVEASAAASFSVRVMLFTSLSLRICGQKPCQGGSNVGLMYLAPRSPRSSLNARLREHTREEHDQKQSVAATLKATCKKAVAKIAERRHADMPTQLANEPFTAFNFMSKRMTLRSIDEIEMFAREVRPRIDPFTILRQEVQPLTWTVREIMATRFSVERKRSWLSETLGPAWSIAYRSTDAIQRNQGWAHSKVKAGQRHLQCRHAPFPPQLQVPEGVLTQGRLDSWYWAVLRARCLGEIPPPQDERLPPFWITFVDNVAREFVLMKGCGKVMHVLGEAAVDVSDLAHCVADIKCLREGSLNFPGAWRSVSEHAKSFVQGLLRVDPADRFDQKGCLSHPWLAHEASTTEGSVTCSDTDTSPLEIDSPTGHGGYRHKPLLCASIVLHSVFPSHAMGSLTWHLLTRLAVLAVLALRCTSSAETSRCESANHVWGIDDATALVQSVKPQRLEEPKRSASKQLEQGSSKSQSSNMTLDAMSSANMHPEAKGWSEGKPGTGSGGTGSSGSKLVQVLTAVRSTAQEMVRPSATFLFVVPFLIMTIVLIACFATLFSFSTDCRTFAPSEYSQDGSSWPRSQRTALTPASRRTQDPYLALSQQSLPPKDAPPGDASGRPSVGPGLGPGPASRMSVASQDHRSVDSDSPIDPSCADALSCRPFLQASATSRRVPPLRLSAISAAGRPTGDMFMASAAPLQPLFPALVLPAREGQLEVSLDAMQTVQKTGAGRFFVIGPLGNKILHITSCGNAFDVHMAQRSSELVSKVSLKEVQDSSRIEICRGDGTVYGKIVEHEQPQKSLDEVSLSVIVTSSSGKAERAMLVIQGNPERFCLTAKAAADGQPAASIELQAYSEEHYLDLRTSRGADTALIVSSFLGILLLRDRPDRPRQSEVPAPADTLTLFGGAPTMRYWSQPRKGAVRQISGSVGNAVDCVEIQLRGGKRLFYGEQGGFQHKSSKLHHDEVILAVTQQERDSFVGNSLVFYTSECQIVAFQGHDATSRTRLIAPTGSQITGLQFEGSQLTGIYLERIPLDGSAMAIARISGHVGSAVDKLVLQLRDGSSRRYGFEGGDPVGPWTLDADEYVLLVEQDRRDAYLGNSLAFVTSKGNIIEFRGLQASRSRRFVAPPDRQICGLGFTGSCLTGVTTCPLEAHETGKVPVTWICGDPFSVTAAASHEHRRERAFNSELGLQMVDEDKSGHNVQRLLFRPCRYRLQVRGNRNGPGGIRKACVVRLGYDMLNIFVDRI</sequence>
<keyword evidence="6 14" id="KW-0418">Kinase</keyword>
<evidence type="ECO:0000256" key="11">
    <source>
        <dbReference type="SAM" id="MobiDB-lite"/>
    </source>
</evidence>
<feature type="transmembrane region" description="Helical" evidence="12">
    <location>
        <begin position="843"/>
        <end position="864"/>
    </location>
</feature>
<dbReference type="InterPro" id="IPR000719">
    <property type="entry name" value="Prot_kinase_dom"/>
</dbReference>
<feature type="binding site" evidence="10">
    <location>
        <position position="80"/>
    </location>
    <ligand>
        <name>ATP</name>
        <dbReference type="ChEBI" id="CHEBI:30616"/>
    </ligand>
</feature>
<dbReference type="EC" id="2.7.11.1" evidence="2"/>
<keyword evidence="7 10" id="KW-0067">ATP-binding</keyword>
<feature type="domain" description="Protein kinase" evidence="13">
    <location>
        <begin position="52"/>
        <end position="308"/>
    </location>
</feature>
<keyword evidence="12" id="KW-0472">Membrane</keyword>
<dbReference type="SMART" id="SM00220">
    <property type="entry name" value="S_TKc"/>
    <property type="match status" value="2"/>
</dbReference>
<comment type="catalytic activity">
    <reaction evidence="9">
        <text>L-seryl-[protein] + ATP = O-phospho-L-seryl-[protein] + ADP + H(+)</text>
        <dbReference type="Rhea" id="RHEA:17989"/>
        <dbReference type="Rhea" id="RHEA-COMP:9863"/>
        <dbReference type="Rhea" id="RHEA-COMP:11604"/>
        <dbReference type="ChEBI" id="CHEBI:15378"/>
        <dbReference type="ChEBI" id="CHEBI:29999"/>
        <dbReference type="ChEBI" id="CHEBI:30616"/>
        <dbReference type="ChEBI" id="CHEBI:83421"/>
        <dbReference type="ChEBI" id="CHEBI:456216"/>
        <dbReference type="EC" id="2.7.11.1"/>
    </reaction>
</comment>
<proteinExistence type="inferred from homology"/>
<dbReference type="FunFam" id="3.30.200.20:FF:000097">
    <property type="entry name" value="Probable serine/threonine-protein kinase nek1"/>
    <property type="match status" value="1"/>
</dbReference>
<feature type="transmembrane region" description="Helical" evidence="12">
    <location>
        <begin position="2049"/>
        <end position="2069"/>
    </location>
</feature>
<feature type="transmembrane region" description="Helical" evidence="12">
    <location>
        <begin position="2184"/>
        <end position="2207"/>
    </location>
</feature>
<evidence type="ECO:0000256" key="2">
    <source>
        <dbReference type="ARBA" id="ARBA00012513"/>
    </source>
</evidence>
<feature type="region of interest" description="Disordered" evidence="11">
    <location>
        <begin position="1310"/>
        <end position="1346"/>
    </location>
</feature>
<keyword evidence="12" id="KW-1133">Transmembrane helix</keyword>
<feature type="region of interest" description="Disordered" evidence="11">
    <location>
        <begin position="1263"/>
        <end position="1296"/>
    </location>
</feature>
<feature type="compositionally biased region" description="Polar residues" evidence="11">
    <location>
        <begin position="2218"/>
        <end position="2239"/>
    </location>
</feature>
<keyword evidence="15" id="KW-1185">Reference proteome</keyword>
<dbReference type="EMBL" id="LSRX01000021">
    <property type="protein sequence ID" value="OLQ14014.1"/>
    <property type="molecule type" value="Genomic_DNA"/>
</dbReference>
<dbReference type="OrthoDB" id="446579at2759"/>
<feature type="compositionally biased region" description="Basic and acidic residues" evidence="11">
    <location>
        <begin position="1310"/>
        <end position="1323"/>
    </location>
</feature>
<evidence type="ECO:0000256" key="3">
    <source>
        <dbReference type="ARBA" id="ARBA00022527"/>
    </source>
</evidence>
<dbReference type="CDD" id="cd08215">
    <property type="entry name" value="STKc_Nek"/>
    <property type="match status" value="1"/>
</dbReference>
<comment type="catalytic activity">
    <reaction evidence="8">
        <text>L-threonyl-[protein] + ATP = O-phospho-L-threonyl-[protein] + ADP + H(+)</text>
        <dbReference type="Rhea" id="RHEA:46608"/>
        <dbReference type="Rhea" id="RHEA-COMP:11060"/>
        <dbReference type="Rhea" id="RHEA-COMP:11605"/>
        <dbReference type="ChEBI" id="CHEBI:15378"/>
        <dbReference type="ChEBI" id="CHEBI:30013"/>
        <dbReference type="ChEBI" id="CHEBI:30616"/>
        <dbReference type="ChEBI" id="CHEBI:61977"/>
        <dbReference type="ChEBI" id="CHEBI:456216"/>
        <dbReference type="EC" id="2.7.11.1"/>
    </reaction>
</comment>
<feature type="domain" description="Protein kinase" evidence="13">
    <location>
        <begin position="481"/>
        <end position="1215"/>
    </location>
</feature>
<keyword evidence="3" id="KW-0723">Serine/threonine-protein kinase</keyword>
<gene>
    <name evidence="14" type="primary">NEK1</name>
    <name evidence="14" type="ORF">AK812_SmicGene1999</name>
</gene>
<comment type="caution">
    <text evidence="14">The sequence shown here is derived from an EMBL/GenBank/DDBJ whole genome shotgun (WGS) entry which is preliminary data.</text>
</comment>
<comment type="similarity">
    <text evidence="1">Belongs to the protein kinase superfamily. NEK Ser/Thr protein kinase family. NIMA subfamily.</text>
</comment>
<feature type="region of interest" description="Disordered" evidence="11">
    <location>
        <begin position="2101"/>
        <end position="2160"/>
    </location>
</feature>
<feature type="region of interest" description="Disordered" evidence="11">
    <location>
        <begin position="2217"/>
        <end position="2298"/>
    </location>
</feature>
<evidence type="ECO:0000256" key="4">
    <source>
        <dbReference type="ARBA" id="ARBA00022679"/>
    </source>
</evidence>
<dbReference type="SUPFAM" id="SSF56112">
    <property type="entry name" value="Protein kinase-like (PK-like)"/>
    <property type="match status" value="3"/>
</dbReference>
<feature type="region of interest" description="Disordered" evidence="11">
    <location>
        <begin position="319"/>
        <end position="367"/>
    </location>
</feature>
<dbReference type="PANTHER" id="PTHR44899">
    <property type="entry name" value="CAMK FAMILY PROTEIN KINASE"/>
    <property type="match status" value="1"/>
</dbReference>
<reference evidence="14 15" key="1">
    <citation type="submission" date="2016-02" db="EMBL/GenBank/DDBJ databases">
        <title>Genome analysis of coral dinoflagellate symbionts highlights evolutionary adaptations to a symbiotic lifestyle.</title>
        <authorList>
            <person name="Aranda M."/>
            <person name="Li Y."/>
            <person name="Liew Y.J."/>
            <person name="Baumgarten S."/>
            <person name="Simakov O."/>
            <person name="Wilson M."/>
            <person name="Piel J."/>
            <person name="Ashoor H."/>
            <person name="Bougouffa S."/>
            <person name="Bajic V.B."/>
            <person name="Ryu T."/>
            <person name="Ravasi T."/>
            <person name="Bayer T."/>
            <person name="Micklem G."/>
            <person name="Kim H."/>
            <person name="Bhak J."/>
            <person name="Lajeunesse T.C."/>
            <person name="Voolstra C.R."/>
        </authorList>
    </citation>
    <scope>NUCLEOTIDE SEQUENCE [LARGE SCALE GENOMIC DNA]</scope>
    <source>
        <strain evidence="14 15">CCMP2467</strain>
    </source>
</reference>
<evidence type="ECO:0000256" key="5">
    <source>
        <dbReference type="ARBA" id="ARBA00022741"/>
    </source>
</evidence>
<evidence type="ECO:0000256" key="9">
    <source>
        <dbReference type="ARBA" id="ARBA00048679"/>
    </source>
</evidence>
<evidence type="ECO:0000259" key="13">
    <source>
        <dbReference type="PROSITE" id="PS50011"/>
    </source>
</evidence>
<accession>A0A1Q9F2U3</accession>
<evidence type="ECO:0000256" key="7">
    <source>
        <dbReference type="ARBA" id="ARBA00022840"/>
    </source>
</evidence>
<dbReference type="PROSITE" id="PS00107">
    <property type="entry name" value="PROTEIN_KINASE_ATP"/>
    <property type="match status" value="1"/>
</dbReference>
<evidence type="ECO:0000256" key="6">
    <source>
        <dbReference type="ARBA" id="ARBA00022777"/>
    </source>
</evidence>
<dbReference type="PANTHER" id="PTHR44899:SF3">
    <property type="entry name" value="SERINE_THREONINE-PROTEIN KINASE NEK1"/>
    <property type="match status" value="1"/>
</dbReference>
<dbReference type="InterPro" id="IPR011009">
    <property type="entry name" value="Kinase-like_dom_sf"/>
</dbReference>
<dbReference type="GO" id="GO:0005524">
    <property type="term" value="F:ATP binding"/>
    <property type="evidence" value="ECO:0007669"/>
    <property type="project" value="UniProtKB-UniRule"/>
</dbReference>
<feature type="compositionally biased region" description="Basic and acidic residues" evidence="11">
    <location>
        <begin position="1263"/>
        <end position="1274"/>
    </location>
</feature>
<dbReference type="Proteomes" id="UP000186817">
    <property type="component" value="Unassembled WGS sequence"/>
</dbReference>
<keyword evidence="4" id="KW-0808">Transferase</keyword>
<evidence type="ECO:0000256" key="12">
    <source>
        <dbReference type="SAM" id="Phobius"/>
    </source>
</evidence>
<feature type="compositionally biased region" description="Basic residues" evidence="11">
    <location>
        <begin position="1275"/>
        <end position="1284"/>
    </location>
</feature>
<protein>
    <recommendedName>
        <fullName evidence="2">non-specific serine/threonine protein kinase</fullName>
        <ecNumber evidence="2">2.7.11.1</ecNumber>
    </recommendedName>
</protein>
<name>A0A1Q9F2U3_SYMMI</name>
<dbReference type="InterPro" id="IPR051131">
    <property type="entry name" value="NEK_Ser/Thr_kinase_NIMA"/>
</dbReference>
<feature type="transmembrane region" description="Helical" evidence="12">
    <location>
        <begin position="652"/>
        <end position="668"/>
    </location>
</feature>
<organism evidence="14 15">
    <name type="scientific">Symbiodinium microadriaticum</name>
    <name type="common">Dinoflagellate</name>
    <name type="synonym">Zooxanthella microadriatica</name>
    <dbReference type="NCBI Taxonomy" id="2951"/>
    <lineage>
        <taxon>Eukaryota</taxon>
        <taxon>Sar</taxon>
        <taxon>Alveolata</taxon>
        <taxon>Dinophyceae</taxon>
        <taxon>Suessiales</taxon>
        <taxon>Symbiodiniaceae</taxon>
        <taxon>Symbiodinium</taxon>
    </lineage>
</organism>
<dbReference type="PROSITE" id="PS00108">
    <property type="entry name" value="PROTEIN_KINASE_ST"/>
    <property type="match status" value="2"/>
</dbReference>
<dbReference type="Gene3D" id="1.10.510.10">
    <property type="entry name" value="Transferase(Phosphotransferase) domain 1"/>
    <property type="match status" value="4"/>
</dbReference>
<dbReference type="GO" id="GO:0004674">
    <property type="term" value="F:protein serine/threonine kinase activity"/>
    <property type="evidence" value="ECO:0007669"/>
    <property type="project" value="UniProtKB-KW"/>
</dbReference>
<evidence type="ECO:0000256" key="8">
    <source>
        <dbReference type="ARBA" id="ARBA00047899"/>
    </source>
</evidence>
<keyword evidence="12" id="KW-0812">Transmembrane</keyword>
<evidence type="ECO:0000313" key="14">
    <source>
        <dbReference type="EMBL" id="OLQ14014.1"/>
    </source>
</evidence>
<evidence type="ECO:0000256" key="10">
    <source>
        <dbReference type="PROSITE-ProRule" id="PRU10141"/>
    </source>
</evidence>
<dbReference type="PROSITE" id="PS50011">
    <property type="entry name" value="PROTEIN_KINASE_DOM"/>
    <property type="match status" value="2"/>
</dbReference>